<evidence type="ECO:0000256" key="2">
    <source>
        <dbReference type="SAM" id="SignalP"/>
    </source>
</evidence>
<evidence type="ECO:0000256" key="1">
    <source>
        <dbReference type="SAM" id="Phobius"/>
    </source>
</evidence>
<feature type="transmembrane region" description="Helical" evidence="1">
    <location>
        <begin position="230"/>
        <end position="253"/>
    </location>
</feature>
<sequence>MIKFPRWWQLCLWVCFFLAQPAFAHKPSDSYLNLKLGEQRVEGQWDIALRDLDYAIGLDGNDDGAITWGEVRSRQAQIADYALTRLKLAADGNSCPPNLGALLIDRHSDGAYAVLRFAADCGRPPVALAVDYNLFFDLDPQHRGLLQLQAADGGPVRTAILGPNSRSQRLEVHSAPWVQFFDFVREGVWHIWIGFDHILFLLTLLLPALFVRKDGHWKTLGEFREVFLNVVKVVTAFTVAHSITLGLAALGVVELPSRWVESAIAASVILAALNNLFPVVENRRWAIAFGFGLIHGFGFASVMADLGLAKENLVLSLLGFNLGVEMGQLAIVAVFLPIAFWLRNSWFYRRVVFTGGSVAVAGIAAIWLAERLFDWQLLAS</sequence>
<protein>
    <submittedName>
        <fullName evidence="3">Glr2981 protein</fullName>
    </submittedName>
</protein>
<keyword evidence="1" id="KW-0472">Membrane</keyword>
<feature type="transmembrane region" description="Helical" evidence="1">
    <location>
        <begin position="259"/>
        <end position="278"/>
    </location>
</feature>
<name>Q7NCJ7_GLOVI</name>
<keyword evidence="1" id="KW-1133">Transmembrane helix</keyword>
<dbReference type="Pfam" id="PF13795">
    <property type="entry name" value="HupE_UreJ_2"/>
    <property type="match status" value="1"/>
</dbReference>
<feature type="transmembrane region" description="Helical" evidence="1">
    <location>
        <begin position="324"/>
        <end position="342"/>
    </location>
</feature>
<dbReference type="EnsemblBacteria" id="BAC90922">
    <property type="protein sequence ID" value="BAC90922"/>
    <property type="gene ID" value="BAC90922"/>
</dbReference>
<dbReference type="PATRIC" id="fig|251221.4.peg.3010"/>
<gene>
    <name evidence="3" type="ordered locus">glr2981</name>
</gene>
<dbReference type="AlphaFoldDB" id="Q7NCJ7"/>
<reference evidence="3 4" key="2">
    <citation type="journal article" date="2003" name="DNA Res.">
        <title>Complete genome structure of Gloeobacter violaceus PCC 7421, a cyanobacterium that lacks thylakoids (supplement).</title>
        <authorList>
            <person name="Nakamura Y."/>
            <person name="Kaneko T."/>
            <person name="Sato S."/>
            <person name="Mimuro M."/>
            <person name="Miyashita H."/>
            <person name="Tsuchiya T."/>
            <person name="Sasamoto S."/>
            <person name="Watanabe A."/>
            <person name="Kawashima K."/>
            <person name="Kishida Y."/>
            <person name="Kiyokawa C."/>
            <person name="Kohara M."/>
            <person name="Matsumoto M."/>
            <person name="Matsuno A."/>
            <person name="Nakazaki N."/>
            <person name="Shimpo S."/>
            <person name="Takeuchi C."/>
            <person name="Yamada M."/>
            <person name="Tabata S."/>
        </authorList>
    </citation>
    <scope>NUCLEOTIDE SEQUENCE [LARGE SCALE GENOMIC DNA]</scope>
    <source>
        <strain evidence="4">ATCC 29082 / PCC 7421</strain>
    </source>
</reference>
<feature type="transmembrane region" description="Helical" evidence="1">
    <location>
        <begin position="189"/>
        <end position="210"/>
    </location>
</feature>
<dbReference type="InParanoid" id="Q7NCJ7"/>
<feature type="chain" id="PRO_5004289080" evidence="2">
    <location>
        <begin position="25"/>
        <end position="380"/>
    </location>
</feature>
<dbReference type="STRING" id="251221.gene:10760485"/>
<feature type="transmembrane region" description="Helical" evidence="1">
    <location>
        <begin position="351"/>
        <end position="369"/>
    </location>
</feature>
<dbReference type="HOGENOM" id="CLU_043645_2_0_3"/>
<evidence type="ECO:0000313" key="4">
    <source>
        <dbReference type="Proteomes" id="UP000000557"/>
    </source>
</evidence>
<dbReference type="Proteomes" id="UP000000557">
    <property type="component" value="Chromosome"/>
</dbReference>
<dbReference type="KEGG" id="gvi:glr2981"/>
<evidence type="ECO:0000313" key="3">
    <source>
        <dbReference type="EMBL" id="BAC90922.1"/>
    </source>
</evidence>
<keyword evidence="1" id="KW-0812">Transmembrane</keyword>
<proteinExistence type="predicted"/>
<keyword evidence="2" id="KW-0732">Signal</keyword>
<accession>Q7NCJ7</accession>
<dbReference type="OrthoDB" id="271709at2"/>
<dbReference type="eggNOG" id="COG2370">
    <property type="taxonomic scope" value="Bacteria"/>
</dbReference>
<dbReference type="InterPro" id="IPR032809">
    <property type="entry name" value="Put_HupE_UreJ"/>
</dbReference>
<feature type="signal peptide" evidence="2">
    <location>
        <begin position="1"/>
        <end position="24"/>
    </location>
</feature>
<dbReference type="RefSeq" id="WP_011142975.1">
    <property type="nucleotide sequence ID" value="NC_005125.1"/>
</dbReference>
<reference evidence="3 4" key="1">
    <citation type="journal article" date="2003" name="DNA Res.">
        <title>Complete genome structure of Gloeobacter violaceus PCC 7421, a cyanobacterium that lacks thylakoids.</title>
        <authorList>
            <person name="Nakamura Y."/>
            <person name="Kaneko T."/>
            <person name="Sato S."/>
            <person name="Mimuro M."/>
            <person name="Miyashita H."/>
            <person name="Tsuchiya T."/>
            <person name="Sasamoto S."/>
            <person name="Watanabe A."/>
            <person name="Kawashima K."/>
            <person name="Kishida Y."/>
            <person name="Kiyokawa C."/>
            <person name="Kohara M."/>
            <person name="Matsumoto M."/>
            <person name="Matsuno A."/>
            <person name="Nakazaki N."/>
            <person name="Shimpo S."/>
            <person name="Takeuchi C."/>
            <person name="Yamada M."/>
            <person name="Tabata S."/>
        </authorList>
    </citation>
    <scope>NUCLEOTIDE SEQUENCE [LARGE SCALE GENOMIC DNA]</scope>
    <source>
        <strain evidence="4">ATCC 29082 / PCC 7421</strain>
    </source>
</reference>
<keyword evidence="4" id="KW-1185">Reference proteome</keyword>
<feature type="transmembrane region" description="Helical" evidence="1">
    <location>
        <begin position="285"/>
        <end position="304"/>
    </location>
</feature>
<organism evidence="3 4">
    <name type="scientific">Gloeobacter violaceus (strain ATCC 29082 / PCC 7421)</name>
    <dbReference type="NCBI Taxonomy" id="251221"/>
    <lineage>
        <taxon>Bacteria</taxon>
        <taxon>Bacillati</taxon>
        <taxon>Cyanobacteriota</taxon>
        <taxon>Cyanophyceae</taxon>
        <taxon>Gloeobacterales</taxon>
        <taxon>Gloeobacteraceae</taxon>
        <taxon>Gloeobacter</taxon>
    </lineage>
</organism>
<dbReference type="EMBL" id="BA000045">
    <property type="protein sequence ID" value="BAC90922.1"/>
    <property type="molecule type" value="Genomic_DNA"/>
</dbReference>